<accession>A0AAD6C7I0</accession>
<dbReference type="RefSeq" id="XP_056765975.1">
    <property type="nucleotide sequence ID" value="XM_056910271.1"/>
</dbReference>
<sequence>MYLTKQINGVEICYDECGTADRPALVLLTGWAHDIRLYDELLSYLSHDHWVIRVCWRGHGPSRDAIDDFGVEEQISDTIGLLDALEVDKFYLVSHSHGGWPALGIADKLGRDRVLCLLMIDQIMTPPPPEFAVGLQAMQAKETWKAARQGLYDNWTAGSGNKAVENHYIYSFGSFGHRMWALSCRVIAAAYQEYGTPMRRMEMIRNPPLIRHIFSHPLNHPEYRKIHEELSRKHSWFSFADLKGETHFPSLEIPEKVALQIEQLVQEADKSVLSI</sequence>
<gene>
    <name evidence="2" type="ORF">N7458_006889</name>
</gene>
<name>A0AAD6C7I0_9EURO</name>
<dbReference type="AlphaFoldDB" id="A0AAD6C7I0"/>
<protein>
    <recommendedName>
        <fullName evidence="1">AB hydrolase-1 domain-containing protein</fullName>
    </recommendedName>
</protein>
<dbReference type="GeneID" id="81600514"/>
<dbReference type="EMBL" id="JAPVEA010000006">
    <property type="protein sequence ID" value="KAJ5450440.1"/>
    <property type="molecule type" value="Genomic_DNA"/>
</dbReference>
<dbReference type="InterPro" id="IPR050266">
    <property type="entry name" value="AB_hydrolase_sf"/>
</dbReference>
<dbReference type="InterPro" id="IPR000073">
    <property type="entry name" value="AB_hydrolase_1"/>
</dbReference>
<keyword evidence="3" id="KW-1185">Reference proteome</keyword>
<dbReference type="GO" id="GO:0072330">
    <property type="term" value="P:monocarboxylic acid biosynthetic process"/>
    <property type="evidence" value="ECO:0007669"/>
    <property type="project" value="UniProtKB-ARBA"/>
</dbReference>
<evidence type="ECO:0000259" key="1">
    <source>
        <dbReference type="Pfam" id="PF12697"/>
    </source>
</evidence>
<dbReference type="Proteomes" id="UP001213681">
    <property type="component" value="Unassembled WGS sequence"/>
</dbReference>
<evidence type="ECO:0000313" key="2">
    <source>
        <dbReference type="EMBL" id="KAJ5450440.1"/>
    </source>
</evidence>
<organism evidence="2 3">
    <name type="scientific">Penicillium daleae</name>
    <dbReference type="NCBI Taxonomy" id="63821"/>
    <lineage>
        <taxon>Eukaryota</taxon>
        <taxon>Fungi</taxon>
        <taxon>Dikarya</taxon>
        <taxon>Ascomycota</taxon>
        <taxon>Pezizomycotina</taxon>
        <taxon>Eurotiomycetes</taxon>
        <taxon>Eurotiomycetidae</taxon>
        <taxon>Eurotiales</taxon>
        <taxon>Aspergillaceae</taxon>
        <taxon>Penicillium</taxon>
    </lineage>
</organism>
<reference evidence="2" key="2">
    <citation type="journal article" date="2023" name="IMA Fungus">
        <title>Comparative genomic study of the Penicillium genus elucidates a diverse pangenome and 15 lateral gene transfer events.</title>
        <authorList>
            <person name="Petersen C."/>
            <person name="Sorensen T."/>
            <person name="Nielsen M.R."/>
            <person name="Sondergaard T.E."/>
            <person name="Sorensen J.L."/>
            <person name="Fitzpatrick D.A."/>
            <person name="Frisvad J.C."/>
            <person name="Nielsen K.L."/>
        </authorList>
    </citation>
    <scope>NUCLEOTIDE SEQUENCE</scope>
    <source>
        <strain evidence="2">IBT 16125</strain>
    </source>
</reference>
<reference evidence="2" key="1">
    <citation type="submission" date="2022-12" db="EMBL/GenBank/DDBJ databases">
        <authorList>
            <person name="Petersen C."/>
        </authorList>
    </citation>
    <scope>NUCLEOTIDE SEQUENCE</scope>
    <source>
        <strain evidence="2">IBT 16125</strain>
    </source>
</reference>
<proteinExistence type="predicted"/>
<evidence type="ECO:0000313" key="3">
    <source>
        <dbReference type="Proteomes" id="UP001213681"/>
    </source>
</evidence>
<dbReference type="InterPro" id="IPR029058">
    <property type="entry name" value="AB_hydrolase_fold"/>
</dbReference>
<dbReference type="Gene3D" id="1.10.210.20">
    <property type="match status" value="1"/>
</dbReference>
<feature type="domain" description="AB hydrolase-1" evidence="1">
    <location>
        <begin position="25"/>
        <end position="258"/>
    </location>
</feature>
<dbReference type="Pfam" id="PF12697">
    <property type="entry name" value="Abhydrolase_6"/>
    <property type="match status" value="1"/>
</dbReference>
<dbReference type="PANTHER" id="PTHR43798">
    <property type="entry name" value="MONOACYLGLYCEROL LIPASE"/>
    <property type="match status" value="1"/>
</dbReference>
<dbReference type="GO" id="GO:0017000">
    <property type="term" value="P:antibiotic biosynthetic process"/>
    <property type="evidence" value="ECO:0007669"/>
    <property type="project" value="UniProtKB-ARBA"/>
</dbReference>
<dbReference type="Gene3D" id="3.40.50.1820">
    <property type="entry name" value="alpha/beta hydrolase"/>
    <property type="match status" value="1"/>
</dbReference>
<dbReference type="SUPFAM" id="SSF53474">
    <property type="entry name" value="alpha/beta-Hydrolases"/>
    <property type="match status" value="1"/>
</dbReference>
<comment type="caution">
    <text evidence="2">The sequence shown here is derived from an EMBL/GenBank/DDBJ whole genome shotgun (WGS) entry which is preliminary data.</text>
</comment>